<reference evidence="2" key="1">
    <citation type="submission" date="2021-01" db="EMBL/GenBank/DDBJ databases">
        <authorList>
            <person name="Corre E."/>
            <person name="Pelletier E."/>
            <person name="Niang G."/>
            <person name="Scheremetjew M."/>
            <person name="Finn R."/>
            <person name="Kale V."/>
            <person name="Holt S."/>
            <person name="Cochrane G."/>
            <person name="Meng A."/>
            <person name="Brown T."/>
            <person name="Cohen L."/>
        </authorList>
    </citation>
    <scope>NUCLEOTIDE SEQUENCE</scope>
    <source>
        <strain evidence="2">CCMP3328</strain>
    </source>
</reference>
<dbReference type="AlphaFoldDB" id="A0A7R9ZQZ2"/>
<evidence type="ECO:0000256" key="1">
    <source>
        <dbReference type="SAM" id="MobiDB-lite"/>
    </source>
</evidence>
<evidence type="ECO:0000313" key="2">
    <source>
        <dbReference type="EMBL" id="CAD8340881.1"/>
    </source>
</evidence>
<feature type="region of interest" description="Disordered" evidence="1">
    <location>
        <begin position="1"/>
        <end position="25"/>
    </location>
</feature>
<feature type="compositionally biased region" description="Basic residues" evidence="1">
    <location>
        <begin position="15"/>
        <end position="25"/>
    </location>
</feature>
<feature type="region of interest" description="Disordered" evidence="1">
    <location>
        <begin position="182"/>
        <end position="221"/>
    </location>
</feature>
<feature type="compositionally biased region" description="Low complexity" evidence="1">
    <location>
        <begin position="182"/>
        <end position="193"/>
    </location>
</feature>
<proteinExistence type="predicted"/>
<dbReference type="EMBL" id="HBEF01021022">
    <property type="protein sequence ID" value="CAD8340881.1"/>
    <property type="molecule type" value="Transcribed_RNA"/>
</dbReference>
<gene>
    <name evidence="2" type="ORF">CAUS1442_LOCUS13016</name>
</gene>
<feature type="compositionally biased region" description="Low complexity" evidence="1">
    <location>
        <begin position="208"/>
        <end position="221"/>
    </location>
</feature>
<organism evidence="2">
    <name type="scientific">Craspedostauros australis</name>
    <dbReference type="NCBI Taxonomy" id="1486917"/>
    <lineage>
        <taxon>Eukaryota</taxon>
        <taxon>Sar</taxon>
        <taxon>Stramenopiles</taxon>
        <taxon>Ochrophyta</taxon>
        <taxon>Bacillariophyta</taxon>
        <taxon>Bacillariophyceae</taxon>
        <taxon>Bacillariophycidae</taxon>
        <taxon>Naviculales</taxon>
        <taxon>Naviculaceae</taxon>
        <taxon>Craspedostauros</taxon>
    </lineage>
</organism>
<name>A0A7R9ZQZ2_9STRA</name>
<accession>A0A7R9ZQZ2</accession>
<sequence length="235" mass="26200">MPSPKANDANDNIRQHRLSTKHHQRGWQQYMRQEFDDCLVSWRKALMIREAHLGSRHDATKETHDLIRTVLSRMGLSDRECKQYLKLLKKSVRHEAQGDAHAADGSDKHRRKAFREYHKALKLEETLVGMDHHMITATLHQKIASLTTQSTVAESAWLSWTSGMSSSSSSSSSSFSLPSSISSSVSLSSASTSSKKKSWKNSSDDHLFSSLSLSSSSSSDTSILLFCDTLASDSQ</sequence>
<protein>
    <submittedName>
        <fullName evidence="2">Uncharacterized protein</fullName>
    </submittedName>
</protein>